<sequence length="77" mass="8499">MFTEIVCYPRIKAIRATIAAGHLESLLAMTPRIAQWAASIGCTRAEFIGRPGWLRVWRGKFHNSAAFGAAPIEELLS</sequence>
<proteinExistence type="predicted"/>
<reference evidence="1" key="1">
    <citation type="submission" date="2020-05" db="EMBL/GenBank/DDBJ databases">
        <authorList>
            <person name="Chiriac C."/>
            <person name="Salcher M."/>
            <person name="Ghai R."/>
            <person name="Kavagutti S V."/>
        </authorList>
    </citation>
    <scope>NUCLEOTIDE SEQUENCE</scope>
</reference>
<protein>
    <submittedName>
        <fullName evidence="1">Uncharacterized protein</fullName>
    </submittedName>
</protein>
<name>A0A6J5RGA3_9CAUD</name>
<dbReference type="EMBL" id="LR797181">
    <property type="protein sequence ID" value="CAB4192581.1"/>
    <property type="molecule type" value="Genomic_DNA"/>
</dbReference>
<organism evidence="1">
    <name type="scientific">uncultured Caudovirales phage</name>
    <dbReference type="NCBI Taxonomy" id="2100421"/>
    <lineage>
        <taxon>Viruses</taxon>
        <taxon>Duplodnaviria</taxon>
        <taxon>Heunggongvirae</taxon>
        <taxon>Uroviricota</taxon>
        <taxon>Caudoviricetes</taxon>
        <taxon>Peduoviridae</taxon>
        <taxon>Maltschvirus</taxon>
        <taxon>Maltschvirus maltsch</taxon>
    </lineage>
</organism>
<accession>A0A6J5RGA3</accession>
<evidence type="ECO:0000313" key="1">
    <source>
        <dbReference type="EMBL" id="CAB4192581.1"/>
    </source>
</evidence>
<gene>
    <name evidence="1" type="ORF">UFOVP1244_41</name>
</gene>